<proteinExistence type="predicted"/>
<feature type="compositionally biased region" description="Basic and acidic residues" evidence="1">
    <location>
        <begin position="16"/>
        <end position="26"/>
    </location>
</feature>
<sequence>MVAKRTRGSGVDASNDDDKGKSHDDLPVGPRAATPAGDAAPPAAPASTGKVSTQPVQAVSASSIGAAKHDRAGGKSSGEGGAAGPAALAGPAPAAGPAGSGPPAHAPAATALATFARATGAAAAPKAKRKRTQTSRSGDKRLRRFSPHEADRSASFDSPHDPTLSEVDDFEEGGVVEDADEDGGLSDTEDLPAHLTFM</sequence>
<protein>
    <submittedName>
        <fullName evidence="2">Uncharacterized protein</fullName>
    </submittedName>
</protein>
<feature type="compositionally biased region" description="Low complexity" evidence="1">
    <location>
        <begin position="84"/>
        <end position="125"/>
    </location>
</feature>
<dbReference type="Proteomes" id="UP000435112">
    <property type="component" value="Unassembled WGS sequence"/>
</dbReference>
<feature type="compositionally biased region" description="Polar residues" evidence="1">
    <location>
        <begin position="49"/>
        <end position="63"/>
    </location>
</feature>
<reference evidence="2 3" key="1">
    <citation type="submission" date="2018-09" db="EMBL/GenBank/DDBJ databases">
        <title>Genomic investigation of the strawberry pathogen Phytophthora fragariae indicates pathogenicity is determined by transcriptional variation in three key races.</title>
        <authorList>
            <person name="Adams T.M."/>
            <person name="Armitage A.D."/>
            <person name="Sobczyk M.K."/>
            <person name="Bates H.J."/>
            <person name="Dunwell J.M."/>
            <person name="Nellist C.F."/>
            <person name="Harrison R.J."/>
        </authorList>
    </citation>
    <scope>NUCLEOTIDE SEQUENCE [LARGE SCALE GENOMIC DNA]</scope>
    <source>
        <strain evidence="2 3">SCRP324</strain>
    </source>
</reference>
<evidence type="ECO:0000313" key="3">
    <source>
        <dbReference type="Proteomes" id="UP000435112"/>
    </source>
</evidence>
<dbReference type="EMBL" id="QXFU01001929">
    <property type="protein sequence ID" value="KAE8993125.1"/>
    <property type="molecule type" value="Genomic_DNA"/>
</dbReference>
<organism evidence="2 3">
    <name type="scientific">Phytophthora rubi</name>
    <dbReference type="NCBI Taxonomy" id="129364"/>
    <lineage>
        <taxon>Eukaryota</taxon>
        <taxon>Sar</taxon>
        <taxon>Stramenopiles</taxon>
        <taxon>Oomycota</taxon>
        <taxon>Peronosporomycetes</taxon>
        <taxon>Peronosporales</taxon>
        <taxon>Peronosporaceae</taxon>
        <taxon>Phytophthora</taxon>
    </lineage>
</organism>
<gene>
    <name evidence="2" type="ORF">PR002_g20337</name>
</gene>
<name>A0A6A3JL24_9STRA</name>
<feature type="region of interest" description="Disordered" evidence="1">
    <location>
        <begin position="1"/>
        <end position="198"/>
    </location>
</feature>
<dbReference type="AlphaFoldDB" id="A0A6A3JL24"/>
<comment type="caution">
    <text evidence="2">The sequence shown here is derived from an EMBL/GenBank/DDBJ whole genome shotgun (WGS) entry which is preliminary data.</text>
</comment>
<feature type="compositionally biased region" description="Low complexity" evidence="1">
    <location>
        <begin position="30"/>
        <end position="41"/>
    </location>
</feature>
<feature type="compositionally biased region" description="Acidic residues" evidence="1">
    <location>
        <begin position="166"/>
        <end position="190"/>
    </location>
</feature>
<accession>A0A6A3JL24</accession>
<dbReference type="OrthoDB" id="145527at2759"/>
<evidence type="ECO:0000313" key="2">
    <source>
        <dbReference type="EMBL" id="KAE8993125.1"/>
    </source>
</evidence>
<evidence type="ECO:0000256" key="1">
    <source>
        <dbReference type="SAM" id="MobiDB-lite"/>
    </source>
</evidence>
<feature type="compositionally biased region" description="Basic and acidic residues" evidence="1">
    <location>
        <begin position="146"/>
        <end position="160"/>
    </location>
</feature>